<dbReference type="GO" id="GO:0008270">
    <property type="term" value="F:zinc ion binding"/>
    <property type="evidence" value="ECO:0007669"/>
    <property type="project" value="UniProtKB-UniRule"/>
</dbReference>
<dbReference type="PANTHER" id="PTHR46986:SF1">
    <property type="entry name" value="ENDORIBONUCLEASE YBEY, CHLOROPLASTIC"/>
    <property type="match status" value="1"/>
</dbReference>
<evidence type="ECO:0000256" key="5">
    <source>
        <dbReference type="ARBA" id="ARBA00022801"/>
    </source>
</evidence>
<comment type="cofactor">
    <cofactor evidence="7">
        <name>Zn(2+)</name>
        <dbReference type="ChEBI" id="CHEBI:29105"/>
    </cofactor>
    <text evidence="7">Binds 1 zinc ion.</text>
</comment>
<evidence type="ECO:0000256" key="4">
    <source>
        <dbReference type="ARBA" id="ARBA00022759"/>
    </source>
</evidence>
<keyword evidence="2 7" id="KW-0540">Nuclease</keyword>
<comment type="subcellular location">
    <subcellularLocation>
        <location evidence="7">Cytoplasm</location>
    </subcellularLocation>
</comment>
<keyword evidence="7" id="KW-0963">Cytoplasm</keyword>
<dbReference type="HAMAP" id="MF_00009">
    <property type="entry name" value="Endoribonucl_YbeY"/>
    <property type="match status" value="1"/>
</dbReference>
<dbReference type="EC" id="3.1.-.-" evidence="7"/>
<evidence type="ECO:0000313" key="9">
    <source>
        <dbReference type="Proteomes" id="UP000186216"/>
    </source>
</evidence>
<evidence type="ECO:0000256" key="2">
    <source>
        <dbReference type="ARBA" id="ARBA00022722"/>
    </source>
</evidence>
<dbReference type="GO" id="GO:0004222">
    <property type="term" value="F:metalloendopeptidase activity"/>
    <property type="evidence" value="ECO:0007669"/>
    <property type="project" value="InterPro"/>
</dbReference>
<keyword evidence="7" id="KW-0698">rRNA processing</keyword>
<evidence type="ECO:0000256" key="7">
    <source>
        <dbReference type="HAMAP-Rule" id="MF_00009"/>
    </source>
</evidence>
<dbReference type="Pfam" id="PF02130">
    <property type="entry name" value="YbeY"/>
    <property type="match status" value="1"/>
</dbReference>
<keyword evidence="3 7" id="KW-0479">Metal-binding</keyword>
<feature type="binding site" evidence="7">
    <location>
        <position position="137"/>
    </location>
    <ligand>
        <name>Zn(2+)</name>
        <dbReference type="ChEBI" id="CHEBI:29105"/>
        <note>catalytic</note>
    </ligand>
</feature>
<reference evidence="8 9" key="1">
    <citation type="submission" date="2017-01" db="EMBL/GenBank/DDBJ databases">
        <authorList>
            <person name="Varghese N."/>
            <person name="Submissions S."/>
        </authorList>
    </citation>
    <scope>NUCLEOTIDE SEQUENCE [LARGE SCALE GENOMIC DNA]</scope>
    <source>
        <strain evidence="8 9">DSM 18447</strain>
    </source>
</reference>
<dbReference type="InterPro" id="IPR002036">
    <property type="entry name" value="YbeY"/>
</dbReference>
<dbReference type="EMBL" id="FTOU01000005">
    <property type="protein sequence ID" value="SIS80271.1"/>
    <property type="molecule type" value="Genomic_DNA"/>
</dbReference>
<keyword evidence="4 7" id="KW-0255">Endonuclease</keyword>
<evidence type="ECO:0000256" key="6">
    <source>
        <dbReference type="ARBA" id="ARBA00022833"/>
    </source>
</evidence>
<accession>A0AA46A5G0</accession>
<sequence length="174" mass="19112">MFRAGQHETMPDEISTDSVIEDDRWEEAGLESLAERAVTAALEWHGIGGEVVVLGCDDARIAALNADFRGKPRATNVLSWPAVEHISRDPGARPLLPEVEELGDIAIAFDTCEAEALAQGKPFSDHVTHLLIHAVLHLLGYDHENDLDAETMEAAERSILQILQIPDPYQEKVS</sequence>
<evidence type="ECO:0000256" key="3">
    <source>
        <dbReference type="ARBA" id="ARBA00022723"/>
    </source>
</evidence>
<dbReference type="InterPro" id="IPR020549">
    <property type="entry name" value="YbeY_CS"/>
</dbReference>
<comment type="function">
    <text evidence="7">Single strand-specific metallo-endoribonuclease involved in late-stage 70S ribosome quality control and in maturation of the 3' terminus of the 16S rRNA.</text>
</comment>
<name>A0AA46A5G0_9RHOB</name>
<dbReference type="SUPFAM" id="SSF55486">
    <property type="entry name" value="Metalloproteases ('zincins'), catalytic domain"/>
    <property type="match status" value="1"/>
</dbReference>
<organism evidence="8 9">
    <name type="scientific">Paracoccus saliphilus</name>
    <dbReference type="NCBI Taxonomy" id="405559"/>
    <lineage>
        <taxon>Bacteria</taxon>
        <taxon>Pseudomonadati</taxon>
        <taxon>Pseudomonadota</taxon>
        <taxon>Alphaproteobacteria</taxon>
        <taxon>Rhodobacterales</taxon>
        <taxon>Paracoccaceae</taxon>
        <taxon>Paracoccus</taxon>
    </lineage>
</organism>
<gene>
    <name evidence="7" type="primary">ybeY</name>
    <name evidence="8" type="ORF">SAMN05421772_105105</name>
</gene>
<keyword evidence="5 7" id="KW-0378">Hydrolase</keyword>
<dbReference type="NCBIfam" id="TIGR00043">
    <property type="entry name" value="rRNA maturation RNase YbeY"/>
    <property type="match status" value="1"/>
</dbReference>
<dbReference type="Gene3D" id="3.40.390.30">
    <property type="entry name" value="Metalloproteases ('zincins'), catalytic domain"/>
    <property type="match status" value="1"/>
</dbReference>
<dbReference type="Proteomes" id="UP000186216">
    <property type="component" value="Unassembled WGS sequence"/>
</dbReference>
<dbReference type="AlphaFoldDB" id="A0AA46A5G0"/>
<dbReference type="PROSITE" id="PS01306">
    <property type="entry name" value="UPF0054"/>
    <property type="match status" value="1"/>
</dbReference>
<evidence type="ECO:0000313" key="8">
    <source>
        <dbReference type="EMBL" id="SIS80271.1"/>
    </source>
</evidence>
<keyword evidence="7" id="KW-0690">Ribosome biogenesis</keyword>
<comment type="caution">
    <text evidence="8">The sequence shown here is derived from an EMBL/GenBank/DDBJ whole genome shotgun (WGS) entry which is preliminary data.</text>
</comment>
<dbReference type="GO" id="GO:0005737">
    <property type="term" value="C:cytoplasm"/>
    <property type="evidence" value="ECO:0007669"/>
    <property type="project" value="UniProtKB-SubCell"/>
</dbReference>
<comment type="similarity">
    <text evidence="1 7">Belongs to the endoribonuclease YbeY family.</text>
</comment>
<proteinExistence type="inferred from homology"/>
<evidence type="ECO:0000256" key="1">
    <source>
        <dbReference type="ARBA" id="ARBA00010875"/>
    </source>
</evidence>
<dbReference type="GO" id="GO:0004521">
    <property type="term" value="F:RNA endonuclease activity"/>
    <property type="evidence" value="ECO:0007669"/>
    <property type="project" value="UniProtKB-UniRule"/>
</dbReference>
<keyword evidence="6 7" id="KW-0862">Zinc</keyword>
<dbReference type="GO" id="GO:0006364">
    <property type="term" value="P:rRNA processing"/>
    <property type="evidence" value="ECO:0007669"/>
    <property type="project" value="UniProtKB-UniRule"/>
</dbReference>
<feature type="binding site" evidence="7">
    <location>
        <position position="143"/>
    </location>
    <ligand>
        <name>Zn(2+)</name>
        <dbReference type="ChEBI" id="CHEBI:29105"/>
        <note>catalytic</note>
    </ligand>
</feature>
<dbReference type="PANTHER" id="PTHR46986">
    <property type="entry name" value="ENDORIBONUCLEASE YBEY, CHLOROPLASTIC"/>
    <property type="match status" value="1"/>
</dbReference>
<dbReference type="InterPro" id="IPR023091">
    <property type="entry name" value="MetalPrtase_cat_dom_sf_prd"/>
</dbReference>
<feature type="binding site" evidence="7">
    <location>
        <position position="133"/>
    </location>
    <ligand>
        <name>Zn(2+)</name>
        <dbReference type="ChEBI" id="CHEBI:29105"/>
        <note>catalytic</note>
    </ligand>
</feature>
<protein>
    <recommendedName>
        <fullName evidence="7">Endoribonuclease YbeY</fullName>
        <ecNumber evidence="7">3.1.-.-</ecNumber>
    </recommendedName>
</protein>